<dbReference type="Proteomes" id="UP000182258">
    <property type="component" value="Unassembled WGS sequence"/>
</dbReference>
<evidence type="ECO:0000313" key="3">
    <source>
        <dbReference type="EMBL" id="SFC87332.1"/>
    </source>
</evidence>
<dbReference type="EMBL" id="LAPV01000010">
    <property type="protein sequence ID" value="KKC34715.1"/>
    <property type="molecule type" value="Genomic_DNA"/>
</dbReference>
<reference evidence="2 4" key="1">
    <citation type="submission" date="2015-03" db="EMBL/GenBank/DDBJ databases">
        <authorList>
            <person name="Lepp D."/>
            <person name="Hassan Y.I."/>
            <person name="Li X.-Z."/>
            <person name="Zhou T."/>
        </authorList>
    </citation>
    <scope>NUCLEOTIDE SEQUENCE [LARGE SCALE GENOMIC DNA]</scope>
    <source>
        <strain evidence="2 4">Cr7-05</strain>
    </source>
</reference>
<evidence type="ECO:0000259" key="1">
    <source>
        <dbReference type="Pfam" id="PF14339"/>
    </source>
</evidence>
<evidence type="ECO:0000313" key="2">
    <source>
        <dbReference type="EMBL" id="KKC34715.1"/>
    </source>
</evidence>
<reference evidence="3 5" key="2">
    <citation type="submission" date="2016-10" db="EMBL/GenBank/DDBJ databases">
        <authorList>
            <person name="de Groot N.N."/>
        </authorList>
    </citation>
    <scope>NUCLEOTIDE SEQUENCE [LARGE SCALE GENOMIC DNA]</scope>
    <source>
        <strain evidence="3 5">CGMCC 1.10210</strain>
    </source>
</reference>
<dbReference type="Proteomes" id="UP000033519">
    <property type="component" value="Unassembled WGS sequence"/>
</dbReference>
<gene>
    <name evidence="3" type="ORF">SAMN04488059_11350</name>
    <name evidence="2" type="ORF">WH91_01600</name>
</gene>
<dbReference type="Pfam" id="PF14339">
    <property type="entry name" value="DUF4394"/>
    <property type="match status" value="1"/>
</dbReference>
<organism evidence="3 5">
    <name type="scientific">Devosia psychrophila</name>
    <dbReference type="NCBI Taxonomy" id="728005"/>
    <lineage>
        <taxon>Bacteria</taxon>
        <taxon>Pseudomonadati</taxon>
        <taxon>Pseudomonadota</taxon>
        <taxon>Alphaproteobacteria</taxon>
        <taxon>Hyphomicrobiales</taxon>
        <taxon>Devosiaceae</taxon>
        <taxon>Devosia</taxon>
    </lineage>
</organism>
<dbReference type="EMBL" id="FOMB01000013">
    <property type="protein sequence ID" value="SFC87332.1"/>
    <property type="molecule type" value="Genomic_DNA"/>
</dbReference>
<name>A0A0F5Q1H8_9HYPH</name>
<dbReference type="InterPro" id="IPR025507">
    <property type="entry name" value="DUF4394"/>
</dbReference>
<protein>
    <recommendedName>
        <fullName evidence="1">DUF4394 domain-containing protein</fullName>
    </recommendedName>
</protein>
<evidence type="ECO:0000313" key="5">
    <source>
        <dbReference type="Proteomes" id="UP000182258"/>
    </source>
</evidence>
<keyword evidence="4" id="KW-1185">Reference proteome</keyword>
<dbReference type="RefSeq" id="WP_046169257.1">
    <property type="nucleotide sequence ID" value="NZ_FOMB01000013.1"/>
</dbReference>
<feature type="domain" description="DUF4394" evidence="1">
    <location>
        <begin position="20"/>
        <end position="96"/>
    </location>
</feature>
<evidence type="ECO:0000313" key="4">
    <source>
        <dbReference type="Proteomes" id="UP000033519"/>
    </source>
</evidence>
<proteinExistence type="predicted"/>
<dbReference type="OrthoDB" id="531718at2"/>
<dbReference type="STRING" id="728005.SAMN04488059_11350"/>
<dbReference type="AlphaFoldDB" id="A0A0F5Q1H8"/>
<accession>A0A0F5Q1H8</accession>
<sequence length="99" mass="9936">MVRGSLKVPNDTGPVAGSIAALIQQAPPNNGVLKAIGKLGVEGGSSYAFDIASTEDLTNTAYLVIDKVLHTVDIATGAATEAGAIEGVDGMISDIAVLQ</sequence>